<sequence length="230" mass="24953">MVAPYAAAEAVMLLQPPLPYHPNRDPEPRHPLPFFCEGLKGCILSGLFVAGVITAVWTFSHPALPAMRVASASLSAVSIADGNSVSGECNVSLVLTNPNRGLTASYDRMEISLLYESQQVKLSQFHHQPIVQPGRSQIALEANLSFTGVSLGSDVASSMKHELERGSLGLAIEVFAEMEYSNVDQKRGSTRYMRAHCGGAMFEISPSDGARVFLNPYQECEVRVSRDIVT</sequence>
<dbReference type="EMBL" id="JBEAFC010000002">
    <property type="protein sequence ID" value="KAL1566104.1"/>
    <property type="molecule type" value="Genomic_DNA"/>
</dbReference>
<name>A0ABD1IBK9_SALDI</name>
<dbReference type="GO" id="GO:0016020">
    <property type="term" value="C:membrane"/>
    <property type="evidence" value="ECO:0007669"/>
    <property type="project" value="UniProtKB-SubCell"/>
</dbReference>
<protein>
    <recommendedName>
        <fullName evidence="5">Late embryogenesis abundant protein LEA-2 subgroup domain-containing protein</fullName>
    </recommendedName>
</protein>
<accession>A0ABD1IBK9</accession>
<evidence type="ECO:0000256" key="2">
    <source>
        <dbReference type="ARBA" id="ARBA00023136"/>
    </source>
</evidence>
<organism evidence="3 4">
    <name type="scientific">Salvia divinorum</name>
    <name type="common">Maria pastora</name>
    <name type="synonym">Diviner's sage</name>
    <dbReference type="NCBI Taxonomy" id="28513"/>
    <lineage>
        <taxon>Eukaryota</taxon>
        <taxon>Viridiplantae</taxon>
        <taxon>Streptophyta</taxon>
        <taxon>Embryophyta</taxon>
        <taxon>Tracheophyta</taxon>
        <taxon>Spermatophyta</taxon>
        <taxon>Magnoliopsida</taxon>
        <taxon>eudicotyledons</taxon>
        <taxon>Gunneridae</taxon>
        <taxon>Pentapetalae</taxon>
        <taxon>asterids</taxon>
        <taxon>lamiids</taxon>
        <taxon>Lamiales</taxon>
        <taxon>Lamiaceae</taxon>
        <taxon>Nepetoideae</taxon>
        <taxon>Mentheae</taxon>
        <taxon>Salviinae</taxon>
        <taxon>Salvia</taxon>
        <taxon>Salvia subgen. Calosphace</taxon>
    </lineage>
</organism>
<evidence type="ECO:0008006" key="5">
    <source>
        <dbReference type="Google" id="ProtNLM"/>
    </source>
</evidence>
<dbReference type="AlphaFoldDB" id="A0ABD1IBK9"/>
<reference evidence="3 4" key="1">
    <citation type="submission" date="2024-06" db="EMBL/GenBank/DDBJ databases">
        <title>A chromosome level genome sequence of Diviner's sage (Salvia divinorum).</title>
        <authorList>
            <person name="Ford S.A."/>
            <person name="Ro D.-K."/>
            <person name="Ness R.W."/>
            <person name="Phillips M.A."/>
        </authorList>
    </citation>
    <scope>NUCLEOTIDE SEQUENCE [LARGE SCALE GENOMIC DNA]</scope>
    <source>
        <strain evidence="3">SAF-2024a</strain>
        <tissue evidence="3">Leaf</tissue>
    </source>
</reference>
<comment type="caution">
    <text evidence="3">The sequence shown here is derived from an EMBL/GenBank/DDBJ whole genome shotgun (WGS) entry which is preliminary data.</text>
</comment>
<dbReference type="InterPro" id="IPR044839">
    <property type="entry name" value="NDR1-like"/>
</dbReference>
<dbReference type="Proteomes" id="UP001567538">
    <property type="component" value="Unassembled WGS sequence"/>
</dbReference>
<gene>
    <name evidence="3" type="ORF">AAHA92_01747</name>
</gene>
<dbReference type="PANTHER" id="PTHR31234">
    <property type="entry name" value="LATE EMBRYOGENESIS ABUNDANT (LEA) HYDROXYPROLINE-RICH GLYCOPROTEIN FAMILY"/>
    <property type="match status" value="1"/>
</dbReference>
<evidence type="ECO:0000313" key="3">
    <source>
        <dbReference type="EMBL" id="KAL1566104.1"/>
    </source>
</evidence>
<evidence type="ECO:0000313" key="4">
    <source>
        <dbReference type="Proteomes" id="UP001567538"/>
    </source>
</evidence>
<proteinExistence type="predicted"/>
<keyword evidence="2" id="KW-0472">Membrane</keyword>
<comment type="subcellular location">
    <subcellularLocation>
        <location evidence="1">Membrane</location>
    </subcellularLocation>
</comment>
<keyword evidence="4" id="KW-1185">Reference proteome</keyword>
<evidence type="ECO:0000256" key="1">
    <source>
        <dbReference type="ARBA" id="ARBA00004370"/>
    </source>
</evidence>
<dbReference type="PANTHER" id="PTHR31234:SF55">
    <property type="entry name" value="LATE EMBRYOGENESIS ABUNDANT (LEA) HYDROXYPROLINE-RICH GLYCOPROTEIN FAMILY"/>
    <property type="match status" value="1"/>
</dbReference>